<name>A0ABY4I6V2_CHIFI</name>
<dbReference type="CDD" id="cd08977">
    <property type="entry name" value="SusD"/>
    <property type="match status" value="1"/>
</dbReference>
<comment type="similarity">
    <text evidence="2">Belongs to the SusD family.</text>
</comment>
<dbReference type="Pfam" id="PF14322">
    <property type="entry name" value="SusD-like_3"/>
    <property type="match status" value="1"/>
</dbReference>
<gene>
    <name evidence="8" type="ORF">MYF79_11000</name>
</gene>
<dbReference type="Pfam" id="PF07980">
    <property type="entry name" value="SusD_RagB"/>
    <property type="match status" value="1"/>
</dbReference>
<dbReference type="InterPro" id="IPR012944">
    <property type="entry name" value="SusD_RagB_dom"/>
</dbReference>
<dbReference type="Proteomes" id="UP000830198">
    <property type="component" value="Chromosome"/>
</dbReference>
<comment type="subcellular location">
    <subcellularLocation>
        <location evidence="1">Cell outer membrane</location>
    </subcellularLocation>
</comment>
<evidence type="ECO:0000313" key="9">
    <source>
        <dbReference type="Proteomes" id="UP000830198"/>
    </source>
</evidence>
<dbReference type="RefSeq" id="WP_247813922.1">
    <property type="nucleotide sequence ID" value="NZ_CP095855.1"/>
</dbReference>
<protein>
    <submittedName>
        <fullName evidence="8">RagB/SusD family nutrient uptake outer membrane protein</fullName>
    </submittedName>
</protein>
<organism evidence="8 9">
    <name type="scientific">Chitinophaga filiformis</name>
    <name type="common">Myxococcus filiformis</name>
    <name type="synonym">Flexibacter filiformis</name>
    <dbReference type="NCBI Taxonomy" id="104663"/>
    <lineage>
        <taxon>Bacteria</taxon>
        <taxon>Pseudomonadati</taxon>
        <taxon>Bacteroidota</taxon>
        <taxon>Chitinophagia</taxon>
        <taxon>Chitinophagales</taxon>
        <taxon>Chitinophagaceae</taxon>
        <taxon>Chitinophaga</taxon>
    </lineage>
</organism>
<dbReference type="InterPro" id="IPR033985">
    <property type="entry name" value="SusD-like_N"/>
</dbReference>
<keyword evidence="5" id="KW-0998">Cell outer membrane</keyword>
<feature type="domain" description="RagB/SusD" evidence="6">
    <location>
        <begin position="322"/>
        <end position="461"/>
    </location>
</feature>
<evidence type="ECO:0000256" key="5">
    <source>
        <dbReference type="ARBA" id="ARBA00023237"/>
    </source>
</evidence>
<sequence length="462" mass="51230">MMIRSKITGYIVLIAIVLEACSLITADVPLDEVAGRQVFENADSAIAAVTGIYEGIASNTNIFCGGASVYAGIYADELIYTGLSVPVVEFSNSTLTSGNTTLESIFWKNSYYFIYRTNACIEGLIASQAIGKALRDQLVGEAKFLRAMLYFHLIQYFGDVPLVTITDQSFNEHMPRTPLVVIKAAILTDLDDAVELLSPVYPTHERARVNKWCAKALLARFYLYEKNWAQAAAEATAVINSGLYQLVPADSVFLISSREALLQIQPVIKRYQTLDGQLFIPSGNIRPNFALTPALLNAFETGDKRKTSWVASKIVNGISYSYPFKYKKRPESATDVKLSEYTVLLRLAELYLIRAECRTRLGELSAAISDVDAIRQRAGLPLISNTHAGINADDLLATILHERRTEYFAELGHRWMDLKRTGQTDSVLQSLKQGWKNSAALWPIPATQISLNPSLVQNPGYY</sequence>
<evidence type="ECO:0000313" key="8">
    <source>
        <dbReference type="EMBL" id="UPK71809.1"/>
    </source>
</evidence>
<dbReference type="EMBL" id="CP095855">
    <property type="protein sequence ID" value="UPK71809.1"/>
    <property type="molecule type" value="Genomic_DNA"/>
</dbReference>
<keyword evidence="9" id="KW-1185">Reference proteome</keyword>
<evidence type="ECO:0000256" key="1">
    <source>
        <dbReference type="ARBA" id="ARBA00004442"/>
    </source>
</evidence>
<feature type="domain" description="SusD-like N-terminal" evidence="7">
    <location>
        <begin position="104"/>
        <end position="223"/>
    </location>
</feature>
<keyword evidence="4" id="KW-0472">Membrane</keyword>
<dbReference type="SUPFAM" id="SSF48452">
    <property type="entry name" value="TPR-like"/>
    <property type="match status" value="1"/>
</dbReference>
<evidence type="ECO:0000256" key="4">
    <source>
        <dbReference type="ARBA" id="ARBA00023136"/>
    </source>
</evidence>
<accession>A0ABY4I6V2</accession>
<proteinExistence type="inferred from homology"/>
<evidence type="ECO:0000256" key="2">
    <source>
        <dbReference type="ARBA" id="ARBA00006275"/>
    </source>
</evidence>
<evidence type="ECO:0000259" key="6">
    <source>
        <dbReference type="Pfam" id="PF07980"/>
    </source>
</evidence>
<dbReference type="InterPro" id="IPR011990">
    <property type="entry name" value="TPR-like_helical_dom_sf"/>
</dbReference>
<evidence type="ECO:0000259" key="7">
    <source>
        <dbReference type="Pfam" id="PF14322"/>
    </source>
</evidence>
<keyword evidence="3" id="KW-0732">Signal</keyword>
<evidence type="ECO:0000256" key="3">
    <source>
        <dbReference type="ARBA" id="ARBA00022729"/>
    </source>
</evidence>
<reference evidence="8 9" key="1">
    <citation type="submission" date="2022-04" db="EMBL/GenBank/DDBJ databases">
        <title>The arsenic-methylating capacity of Chitinophaga filiformis YT5 during chitin decomposition.</title>
        <authorList>
            <person name="Chen G."/>
            <person name="Liang Y."/>
        </authorList>
    </citation>
    <scope>NUCLEOTIDE SEQUENCE [LARGE SCALE GENOMIC DNA]</scope>
    <source>
        <strain evidence="8 9">YT5</strain>
    </source>
</reference>
<dbReference type="Gene3D" id="1.25.40.390">
    <property type="match status" value="1"/>
</dbReference>